<dbReference type="InterPro" id="IPR027785">
    <property type="entry name" value="UvrD-like_helicase_C"/>
</dbReference>
<name>A0A5C7T753_THASP</name>
<proteinExistence type="predicted"/>
<gene>
    <name evidence="2" type="ORF">E6Q80_02680</name>
</gene>
<dbReference type="AlphaFoldDB" id="A0A5C7T753"/>
<dbReference type="Gene3D" id="2.30.30.940">
    <property type="match status" value="1"/>
</dbReference>
<comment type="caution">
    <text evidence="2">The sequence shown here is derived from an EMBL/GenBank/DDBJ whole genome shotgun (WGS) entry which is preliminary data.</text>
</comment>
<dbReference type="Pfam" id="PF13538">
    <property type="entry name" value="UvrD_C_2"/>
    <property type="match status" value="1"/>
</dbReference>
<sequence>EHLITRRAPGDPWYVGRPLLVTTNDYTADLYNGDTGVIIAAPDDQMRAAFVRGNGIVELPIARLDAVTTLRAMTIHRGQGSQFDAVTVILPPAESPLLTRELLYTAVTRARHRIRVIGTQDAVRAGVERQVRRASGLRVV</sequence>
<organism evidence="2 3">
    <name type="scientific">Thauera aminoaromatica</name>
    <dbReference type="NCBI Taxonomy" id="164330"/>
    <lineage>
        <taxon>Bacteria</taxon>
        <taxon>Pseudomonadati</taxon>
        <taxon>Pseudomonadota</taxon>
        <taxon>Betaproteobacteria</taxon>
        <taxon>Rhodocyclales</taxon>
        <taxon>Zoogloeaceae</taxon>
        <taxon>Thauera</taxon>
    </lineage>
</organism>
<evidence type="ECO:0000259" key="1">
    <source>
        <dbReference type="Pfam" id="PF13538"/>
    </source>
</evidence>
<dbReference type="CDD" id="cd18809">
    <property type="entry name" value="SF1_C_RecD"/>
    <property type="match status" value="1"/>
</dbReference>
<reference evidence="2 3" key="1">
    <citation type="submission" date="2018-09" db="EMBL/GenBank/DDBJ databases">
        <title>Metagenome Assembled Genomes from an Advanced Water Purification Facility.</title>
        <authorList>
            <person name="Stamps B.W."/>
            <person name="Spear J.R."/>
        </authorList>
    </citation>
    <scope>NUCLEOTIDE SEQUENCE [LARGE SCALE GENOMIC DNA]</scope>
    <source>
        <strain evidence="2">Bin_27_1</strain>
    </source>
</reference>
<accession>A0A5C7T753</accession>
<evidence type="ECO:0000313" key="2">
    <source>
        <dbReference type="EMBL" id="TXH91460.1"/>
    </source>
</evidence>
<feature type="non-terminal residue" evidence="2">
    <location>
        <position position="1"/>
    </location>
</feature>
<dbReference type="EMBL" id="SSFD01000036">
    <property type="protein sequence ID" value="TXH91460.1"/>
    <property type="molecule type" value="Genomic_DNA"/>
</dbReference>
<dbReference type="SUPFAM" id="SSF52540">
    <property type="entry name" value="P-loop containing nucleoside triphosphate hydrolases"/>
    <property type="match status" value="1"/>
</dbReference>
<dbReference type="InterPro" id="IPR027417">
    <property type="entry name" value="P-loop_NTPase"/>
</dbReference>
<dbReference type="Proteomes" id="UP000321192">
    <property type="component" value="Unassembled WGS sequence"/>
</dbReference>
<evidence type="ECO:0000313" key="3">
    <source>
        <dbReference type="Proteomes" id="UP000321192"/>
    </source>
</evidence>
<dbReference type="Gene3D" id="3.40.50.300">
    <property type="entry name" value="P-loop containing nucleotide triphosphate hydrolases"/>
    <property type="match status" value="1"/>
</dbReference>
<protein>
    <submittedName>
        <fullName evidence="2">Exodeoxyribonuclease V subunit alpha</fullName>
    </submittedName>
</protein>
<dbReference type="RefSeq" id="WP_276656790.1">
    <property type="nucleotide sequence ID" value="NZ_SSFD01000036.1"/>
</dbReference>
<feature type="domain" description="UvrD-like helicase C-terminal" evidence="1">
    <location>
        <begin position="70"/>
        <end position="117"/>
    </location>
</feature>